<keyword evidence="3" id="KW-1185">Reference proteome</keyword>
<reference evidence="2 3" key="1">
    <citation type="journal article" date="2019" name="Int. J. Syst. Evol. Microbiol.">
        <title>The Global Catalogue of Microorganisms (GCM) 10K type strain sequencing project: providing services to taxonomists for standard genome sequencing and annotation.</title>
        <authorList>
            <consortium name="The Broad Institute Genomics Platform"/>
            <consortium name="The Broad Institute Genome Sequencing Center for Infectious Disease"/>
            <person name="Wu L."/>
            <person name="Ma J."/>
        </authorList>
    </citation>
    <scope>NUCLEOTIDE SEQUENCE [LARGE SCALE GENOMIC DNA]</scope>
    <source>
        <strain evidence="2 3">PJ61</strain>
    </source>
</reference>
<comment type="caution">
    <text evidence="2">The sequence shown here is derived from an EMBL/GenBank/DDBJ whole genome shotgun (WGS) entry which is preliminary data.</text>
</comment>
<accession>A0ABD5T4I9</accession>
<evidence type="ECO:0000313" key="2">
    <source>
        <dbReference type="EMBL" id="MFC6770486.1"/>
    </source>
</evidence>
<gene>
    <name evidence="2" type="ORF">ACFQDD_02925</name>
</gene>
<protein>
    <recommendedName>
        <fullName evidence="4">Phospholipase D-like domain-containing protein</fullName>
    </recommendedName>
</protein>
<sequence length="500" mass="56572">MRGIAESWIDECVEDSAEGSMLQVWAEVDGGWRVYFALGTTQSLDETVHEVRQDCFVAVDPVPLSDLLTLIPVDPTDRVDRFESTLERSTPDDEQVIDQLQGDVRMERVYPNDDLQWGSTRPALQFEHWVREDEIPELSDDQQAKAHEIVEEEIGVDLTRYHDYWGSLVIQFEDFRVDAEFDNQWRVDLNADLVSREDVAVVLERREYGELLWQDSIEFEEDSGGGEGARKVVISYGGDESTGFCEVEQANGSSEELIKVLINGETVNQQDFPVARRVVTDITIGGTGQSDSSSDEDPPELYPESDLSGHPTIVAGEQIWDKRKIDFGGGTTSRGWITEAESAVADRALDSIQRDVSSTVKVVDPYLDVDGLTDFVDSLDSDIDVWFITSVLRNASQLESELTRYKNQGQTVEILRIMDQNGGPKLTPLHDRFIITEKSRSWILGTSFNSLDTNVSIISELPMRVTQTLDRQFNRWWTEPVEQKDERQNCNKSRSGISQL</sequence>
<feature type="region of interest" description="Disordered" evidence="1">
    <location>
        <begin position="284"/>
        <end position="309"/>
    </location>
</feature>
<evidence type="ECO:0000256" key="1">
    <source>
        <dbReference type="SAM" id="MobiDB-lite"/>
    </source>
</evidence>
<dbReference type="EMBL" id="JBHSWT010000068">
    <property type="protein sequence ID" value="MFC6770486.1"/>
    <property type="molecule type" value="Genomic_DNA"/>
</dbReference>
<dbReference type="Proteomes" id="UP001596274">
    <property type="component" value="Unassembled WGS sequence"/>
</dbReference>
<organism evidence="2 3">
    <name type="scientific">Halorubrum pallidum</name>
    <dbReference type="NCBI Taxonomy" id="1526114"/>
    <lineage>
        <taxon>Archaea</taxon>
        <taxon>Methanobacteriati</taxon>
        <taxon>Methanobacteriota</taxon>
        <taxon>Stenosarchaea group</taxon>
        <taxon>Halobacteria</taxon>
        <taxon>Halobacteriales</taxon>
        <taxon>Haloferacaceae</taxon>
        <taxon>Halorubrum</taxon>
    </lineage>
</organism>
<evidence type="ECO:0000313" key="3">
    <source>
        <dbReference type="Proteomes" id="UP001596274"/>
    </source>
</evidence>
<proteinExistence type="predicted"/>
<name>A0ABD5T4I9_9EURY</name>
<evidence type="ECO:0008006" key="4">
    <source>
        <dbReference type="Google" id="ProtNLM"/>
    </source>
</evidence>
<dbReference type="AlphaFoldDB" id="A0ABD5T4I9"/>